<evidence type="ECO:0000313" key="2">
    <source>
        <dbReference type="EMBL" id="KAK8781194.1"/>
    </source>
</evidence>
<dbReference type="AlphaFoldDB" id="A0AAQ4F224"/>
<gene>
    <name evidence="2" type="ORF">V5799_017464</name>
</gene>
<keyword evidence="1" id="KW-1133">Transmembrane helix</keyword>
<keyword evidence="1" id="KW-0472">Membrane</keyword>
<comment type="caution">
    <text evidence="2">The sequence shown here is derived from an EMBL/GenBank/DDBJ whole genome shotgun (WGS) entry which is preliminary data.</text>
</comment>
<evidence type="ECO:0000313" key="3">
    <source>
        <dbReference type="Proteomes" id="UP001321473"/>
    </source>
</evidence>
<dbReference type="Proteomes" id="UP001321473">
    <property type="component" value="Unassembled WGS sequence"/>
</dbReference>
<feature type="transmembrane region" description="Helical" evidence="1">
    <location>
        <begin position="55"/>
        <end position="76"/>
    </location>
</feature>
<keyword evidence="3" id="KW-1185">Reference proteome</keyword>
<name>A0AAQ4F224_AMBAM</name>
<dbReference type="EMBL" id="JARKHS020007906">
    <property type="protein sequence ID" value="KAK8781194.1"/>
    <property type="molecule type" value="Genomic_DNA"/>
</dbReference>
<protein>
    <submittedName>
        <fullName evidence="2">Uncharacterized protein</fullName>
    </submittedName>
</protein>
<accession>A0AAQ4F224</accession>
<proteinExistence type="predicted"/>
<sequence length="148" mass="13863">MPVAESREYVSLNTLWLSTQVFAAVSLGLLATAWAGLALGGGLGYGGVALPAAGVALPAAGLGLGGVGVGSSVALLHSGPGFSKAVAGPAFLVRTVHHVSKVHGGGAIVAHSGLGGAAGLGGLGLATGLGYGGLGYGGLGYGGYALKG</sequence>
<reference evidence="2 3" key="1">
    <citation type="journal article" date="2023" name="Arcadia Sci">
        <title>De novo assembly of a long-read Amblyomma americanum tick genome.</title>
        <authorList>
            <person name="Chou S."/>
            <person name="Poskanzer K.E."/>
            <person name="Rollins M."/>
            <person name="Thuy-Boun P.S."/>
        </authorList>
    </citation>
    <scope>NUCLEOTIDE SEQUENCE [LARGE SCALE GENOMIC DNA]</scope>
    <source>
        <strain evidence="2">F_SG_1</strain>
        <tissue evidence="2">Salivary glands</tissue>
    </source>
</reference>
<organism evidence="2 3">
    <name type="scientific">Amblyomma americanum</name>
    <name type="common">Lone star tick</name>
    <dbReference type="NCBI Taxonomy" id="6943"/>
    <lineage>
        <taxon>Eukaryota</taxon>
        <taxon>Metazoa</taxon>
        <taxon>Ecdysozoa</taxon>
        <taxon>Arthropoda</taxon>
        <taxon>Chelicerata</taxon>
        <taxon>Arachnida</taxon>
        <taxon>Acari</taxon>
        <taxon>Parasitiformes</taxon>
        <taxon>Ixodida</taxon>
        <taxon>Ixodoidea</taxon>
        <taxon>Ixodidae</taxon>
        <taxon>Amblyomminae</taxon>
        <taxon>Amblyomma</taxon>
    </lineage>
</organism>
<evidence type="ECO:0000256" key="1">
    <source>
        <dbReference type="SAM" id="Phobius"/>
    </source>
</evidence>
<feature type="transmembrane region" description="Helical" evidence="1">
    <location>
        <begin position="21"/>
        <end position="43"/>
    </location>
</feature>
<keyword evidence="1" id="KW-0812">Transmembrane</keyword>